<dbReference type="STRING" id="1035707.SAMN05216552_103716"/>
<evidence type="ECO:0000313" key="2">
    <source>
        <dbReference type="Proteomes" id="UP000199391"/>
    </source>
</evidence>
<dbReference type="EMBL" id="FPBO01000037">
    <property type="protein sequence ID" value="SFV12861.1"/>
    <property type="molecule type" value="Genomic_DNA"/>
</dbReference>
<accession>A0A1I7LT30</accession>
<proteinExistence type="predicted"/>
<dbReference type="AlphaFoldDB" id="A0A1I7LT30"/>
<keyword evidence="2" id="KW-1185">Reference proteome</keyword>
<sequence>MNCGMSVKAFFTPLIQGRLINPKPFHVTPGSSLNQFRPKAFVGLTAFDLPVTTVVGFTDEPLLFTKVAEVTQDVYGVVVREGIGNVQAHLSSLGVPNARIFRVDAKATLILCKGEMQ</sequence>
<evidence type="ECO:0000313" key="1">
    <source>
        <dbReference type="EMBL" id="SFV12861.1"/>
    </source>
</evidence>
<name>A0A1I7LT30_9BURK</name>
<protein>
    <submittedName>
        <fullName evidence="1">Uncharacterized protein</fullName>
    </submittedName>
</protein>
<dbReference type="Proteomes" id="UP000199391">
    <property type="component" value="Unassembled WGS sequence"/>
</dbReference>
<gene>
    <name evidence="1" type="ORF">SAMN05216552_103716</name>
</gene>
<reference evidence="2" key="1">
    <citation type="submission" date="2016-10" db="EMBL/GenBank/DDBJ databases">
        <authorList>
            <person name="Varghese N."/>
            <person name="Submissions S."/>
        </authorList>
    </citation>
    <scope>NUCLEOTIDE SEQUENCE [LARGE SCALE GENOMIC DNA]</scope>
    <source>
        <strain evidence="2">CGMCC 1.11014</strain>
    </source>
</reference>
<organism evidence="1 2">
    <name type="scientific">Pseudoduganella namucuonensis</name>
    <dbReference type="NCBI Taxonomy" id="1035707"/>
    <lineage>
        <taxon>Bacteria</taxon>
        <taxon>Pseudomonadati</taxon>
        <taxon>Pseudomonadota</taxon>
        <taxon>Betaproteobacteria</taxon>
        <taxon>Burkholderiales</taxon>
        <taxon>Oxalobacteraceae</taxon>
        <taxon>Telluria group</taxon>
        <taxon>Pseudoduganella</taxon>
    </lineage>
</organism>